<dbReference type="Pfam" id="PF00378">
    <property type="entry name" value="ECH_1"/>
    <property type="match status" value="1"/>
</dbReference>
<reference evidence="3 4" key="1">
    <citation type="journal article" date="2010" name="Int. J. Syst. Evol. Microbiol.">
        <title>Bacillus horneckiae sp. nov., isolated from a spacecraft-assembly clean room.</title>
        <authorList>
            <person name="Vaishampayan P."/>
            <person name="Probst A."/>
            <person name="Krishnamurthi S."/>
            <person name="Ghosh S."/>
            <person name="Osman S."/>
            <person name="McDowall A."/>
            <person name="Ruckmani A."/>
            <person name="Mayilraj S."/>
            <person name="Venkateswaran K."/>
        </authorList>
    </citation>
    <scope>NUCLEOTIDE SEQUENCE [LARGE SCALE GENOMIC DNA]</scope>
    <source>
        <strain evidence="4">1PO1SC</strain>
    </source>
</reference>
<dbReference type="InterPro" id="IPR001753">
    <property type="entry name" value="Enoyl-CoA_hydra/iso"/>
</dbReference>
<dbReference type="Proteomes" id="UP000233343">
    <property type="component" value="Unassembled WGS sequence"/>
</dbReference>
<dbReference type="PANTHER" id="PTHR11941:SF54">
    <property type="entry name" value="ENOYL-COA HYDRATASE, MITOCHONDRIAL"/>
    <property type="match status" value="1"/>
</dbReference>
<organism evidence="3 4">
    <name type="scientific">Cytobacillus horneckiae</name>
    <dbReference type="NCBI Taxonomy" id="549687"/>
    <lineage>
        <taxon>Bacteria</taxon>
        <taxon>Bacillati</taxon>
        <taxon>Bacillota</taxon>
        <taxon>Bacilli</taxon>
        <taxon>Bacillales</taxon>
        <taxon>Bacillaceae</taxon>
        <taxon>Cytobacillus</taxon>
    </lineage>
</organism>
<protein>
    <submittedName>
        <fullName evidence="3">Enoyl-CoA hydratase</fullName>
    </submittedName>
</protein>
<dbReference type="CDD" id="cd06558">
    <property type="entry name" value="crotonase-like"/>
    <property type="match status" value="1"/>
</dbReference>
<dbReference type="AlphaFoldDB" id="A0A2N0Z9A8"/>
<keyword evidence="4" id="KW-1185">Reference proteome</keyword>
<dbReference type="EMBL" id="PISD01000077">
    <property type="protein sequence ID" value="PKG26108.1"/>
    <property type="molecule type" value="Genomic_DNA"/>
</dbReference>
<gene>
    <name evidence="3" type="ORF">CWS20_25655</name>
</gene>
<proteinExistence type="inferred from homology"/>
<dbReference type="PROSITE" id="PS00166">
    <property type="entry name" value="ENOYL_COA_HYDRATASE"/>
    <property type="match status" value="1"/>
</dbReference>
<evidence type="ECO:0000313" key="4">
    <source>
        <dbReference type="Proteomes" id="UP000233343"/>
    </source>
</evidence>
<sequence length="268" mass="29562">MADLLFTVENDIAKIILNRPKAMNAFSEEMIDLWIDALQTIRDTDEIRAVIVKGNGKSFCSGGDIKEMAAGKGFYYSEEDRVSTGLARKNSLWKKVQRVPLLLEEIDKPVIAQLHGAAFGAGLDMALMCDIRIASEDAIVAESYVKVGLVPGDGGAYFLPRLAGIDQALDMLWTGKALTASEAKEKGLLTYVVPEDELETFTENYVKKIAEGPQASIRLIKRAVYQNQTMSLRASLDMISSSMAIATELDDYQEGVRSVIEKRKPNFN</sequence>
<evidence type="ECO:0000256" key="1">
    <source>
        <dbReference type="ARBA" id="ARBA00005254"/>
    </source>
</evidence>
<dbReference type="Gene3D" id="3.90.226.10">
    <property type="entry name" value="2-enoyl-CoA Hydratase, Chain A, domain 1"/>
    <property type="match status" value="1"/>
</dbReference>
<dbReference type="PANTHER" id="PTHR11941">
    <property type="entry name" value="ENOYL-COA HYDRATASE-RELATED"/>
    <property type="match status" value="1"/>
</dbReference>
<dbReference type="InterPro" id="IPR029045">
    <property type="entry name" value="ClpP/crotonase-like_dom_sf"/>
</dbReference>
<dbReference type="GO" id="GO:0003824">
    <property type="term" value="F:catalytic activity"/>
    <property type="evidence" value="ECO:0007669"/>
    <property type="project" value="InterPro"/>
</dbReference>
<comment type="caution">
    <text evidence="3">The sequence shown here is derived from an EMBL/GenBank/DDBJ whole genome shotgun (WGS) entry which is preliminary data.</text>
</comment>
<evidence type="ECO:0000313" key="3">
    <source>
        <dbReference type="EMBL" id="PKG26108.1"/>
    </source>
</evidence>
<accession>A0A2N0Z9A8</accession>
<dbReference type="SUPFAM" id="SSF52096">
    <property type="entry name" value="ClpP/crotonase"/>
    <property type="match status" value="1"/>
</dbReference>
<dbReference type="InterPro" id="IPR018376">
    <property type="entry name" value="Enoyl-CoA_hyd/isom_CS"/>
</dbReference>
<dbReference type="RefSeq" id="WP_066197754.1">
    <property type="nucleotide sequence ID" value="NZ_JAFDQP010000004.1"/>
</dbReference>
<comment type="similarity">
    <text evidence="1 2">Belongs to the enoyl-CoA hydratase/isomerase family.</text>
</comment>
<dbReference type="GO" id="GO:0006635">
    <property type="term" value="P:fatty acid beta-oxidation"/>
    <property type="evidence" value="ECO:0007669"/>
    <property type="project" value="TreeGrafter"/>
</dbReference>
<evidence type="ECO:0000256" key="2">
    <source>
        <dbReference type="RuleBase" id="RU003707"/>
    </source>
</evidence>
<name>A0A2N0Z9A8_9BACI</name>